<name>A0A8J8B1E8_9FIRM</name>
<accession>A0A8J8B1E8</accession>
<evidence type="ECO:0000313" key="2">
    <source>
        <dbReference type="Proteomes" id="UP000675664"/>
    </source>
</evidence>
<dbReference type="AlphaFoldDB" id="A0A8J8B1E8"/>
<dbReference type="EMBL" id="JAGSND010000003">
    <property type="protein sequence ID" value="MBR0597652.1"/>
    <property type="molecule type" value="Genomic_DNA"/>
</dbReference>
<keyword evidence="2" id="KW-1185">Reference proteome</keyword>
<organism evidence="1 2">
    <name type="scientific">Sinanaerobacter chloroacetimidivorans</name>
    <dbReference type="NCBI Taxonomy" id="2818044"/>
    <lineage>
        <taxon>Bacteria</taxon>
        <taxon>Bacillati</taxon>
        <taxon>Bacillota</taxon>
        <taxon>Clostridia</taxon>
        <taxon>Peptostreptococcales</taxon>
        <taxon>Anaerovoracaceae</taxon>
        <taxon>Sinanaerobacter</taxon>
    </lineage>
</organism>
<dbReference type="RefSeq" id="WP_227017779.1">
    <property type="nucleotide sequence ID" value="NZ_JAGSND010000003.1"/>
</dbReference>
<gene>
    <name evidence="1" type="ORF">KCX82_07205</name>
</gene>
<reference evidence="1" key="2">
    <citation type="submission" date="2021-04" db="EMBL/GenBank/DDBJ databases">
        <authorList>
            <person name="Liu J."/>
        </authorList>
    </citation>
    <scope>NUCLEOTIDE SEQUENCE</scope>
    <source>
        <strain evidence="1">BAD-6</strain>
    </source>
</reference>
<protein>
    <submittedName>
        <fullName evidence="1">Uncharacterized protein</fullName>
    </submittedName>
</protein>
<sequence>MIVRYRKNKNIAHYDSESFTTTGKRESIESLHGPFKSCGECPYPSHGFICYRSEGDCLRTDVEKIQRKNRKEEVDV</sequence>
<comment type="caution">
    <text evidence="1">The sequence shown here is derived from an EMBL/GenBank/DDBJ whole genome shotgun (WGS) entry which is preliminary data.</text>
</comment>
<dbReference type="Proteomes" id="UP000675664">
    <property type="component" value="Unassembled WGS sequence"/>
</dbReference>
<evidence type="ECO:0000313" key="1">
    <source>
        <dbReference type="EMBL" id="MBR0597652.1"/>
    </source>
</evidence>
<reference evidence="1" key="1">
    <citation type="submission" date="2021-04" db="EMBL/GenBank/DDBJ databases">
        <title>Sinoanaerobacter chloroacetimidivorans sp. nov., an obligate anaerobic bacterium isolated from anaerobic sludge.</title>
        <authorList>
            <person name="Bao Y."/>
        </authorList>
    </citation>
    <scope>NUCLEOTIDE SEQUENCE</scope>
    <source>
        <strain evidence="1">BAD-6</strain>
    </source>
</reference>
<proteinExistence type="predicted"/>